<evidence type="ECO:0000256" key="3">
    <source>
        <dbReference type="ARBA" id="ARBA00022630"/>
    </source>
</evidence>
<name>A0ABR1VJG6_9PEZI</name>
<dbReference type="InterPro" id="IPR006076">
    <property type="entry name" value="FAD-dep_OxRdtase"/>
</dbReference>
<dbReference type="Gene3D" id="3.30.9.10">
    <property type="entry name" value="D-Amino Acid Oxidase, subunit A, domain 2"/>
    <property type="match status" value="1"/>
</dbReference>
<evidence type="ECO:0000313" key="8">
    <source>
        <dbReference type="Proteomes" id="UP001433268"/>
    </source>
</evidence>
<proteinExistence type="inferred from homology"/>
<reference evidence="7 8" key="1">
    <citation type="submission" date="2023-01" db="EMBL/GenBank/DDBJ databases">
        <title>Analysis of 21 Apiospora genomes using comparative genomics revels a genus with tremendous synthesis potential of carbohydrate active enzymes and secondary metabolites.</title>
        <authorList>
            <person name="Sorensen T."/>
        </authorList>
    </citation>
    <scope>NUCLEOTIDE SEQUENCE [LARGE SCALE GENOMIC DNA]</scope>
    <source>
        <strain evidence="7 8">CBS 114990</strain>
    </source>
</reference>
<evidence type="ECO:0000259" key="6">
    <source>
        <dbReference type="Pfam" id="PF01266"/>
    </source>
</evidence>
<dbReference type="GeneID" id="92048962"/>
<dbReference type="Proteomes" id="UP001433268">
    <property type="component" value="Unassembled WGS sequence"/>
</dbReference>
<keyword evidence="8" id="KW-1185">Reference proteome</keyword>
<sequence>MEGQFQSVIVIGAGCFGLSTALELSRNKAFAHTRITVISATEIPDLNCSSFDINRIVRTDYTSTLYASLATEALNEWEHGDWGKDGRFHKSGLLMLGDAKDGYIASALHLARSRGEDQNIDEVTGDDAIRATCASGGKSGSWGYLNHQAGWADAGRSLEYAYAELKKLGRAEVVTGTVSRLQCKRSTAGRPCVTGVMLEDGTTYSADLTILAAGAKSPMLLDMRGVAVASGEVLSYITLTPEESQRLRDMPAIINLSKGCDFSHPQIEGSVELSTPRLDTKGEAAMLQQGLGACREALEELIPWLATRPFDRTRICWYSDTTEGNFIIDYHPSLDGLFVATGGSGHGFKFMPIMGKYIVHAIQKRLDDSYQRLWSWPGQNTTATPEDVQRAAYKARGGDNQ</sequence>
<dbReference type="PANTHER" id="PTHR10961">
    <property type="entry name" value="PEROXISOMAL SARCOSINE OXIDASE"/>
    <property type="match status" value="1"/>
</dbReference>
<keyword evidence="3" id="KW-0285">Flavoprotein</keyword>
<keyword evidence="5" id="KW-0560">Oxidoreductase</keyword>
<dbReference type="InterPro" id="IPR045170">
    <property type="entry name" value="MTOX"/>
</dbReference>
<dbReference type="EMBL" id="JAQQWN010000008">
    <property type="protein sequence ID" value="KAK8071384.1"/>
    <property type="molecule type" value="Genomic_DNA"/>
</dbReference>
<dbReference type="Pfam" id="PF01266">
    <property type="entry name" value="DAO"/>
    <property type="match status" value="1"/>
</dbReference>
<evidence type="ECO:0000256" key="1">
    <source>
        <dbReference type="ARBA" id="ARBA00001974"/>
    </source>
</evidence>
<dbReference type="PANTHER" id="PTHR10961:SF46">
    <property type="entry name" value="PEROXISOMAL SARCOSINE OXIDASE"/>
    <property type="match status" value="1"/>
</dbReference>
<evidence type="ECO:0000256" key="4">
    <source>
        <dbReference type="ARBA" id="ARBA00022827"/>
    </source>
</evidence>
<comment type="similarity">
    <text evidence="2">Belongs to the MSOX/MTOX family.</text>
</comment>
<dbReference type="SUPFAM" id="SSF51905">
    <property type="entry name" value="FAD/NAD(P)-binding domain"/>
    <property type="match status" value="1"/>
</dbReference>
<keyword evidence="4" id="KW-0274">FAD</keyword>
<dbReference type="Gene3D" id="3.50.50.60">
    <property type="entry name" value="FAD/NAD(P)-binding domain"/>
    <property type="match status" value="1"/>
</dbReference>
<dbReference type="RefSeq" id="XP_066665192.1">
    <property type="nucleotide sequence ID" value="XM_066815902.1"/>
</dbReference>
<dbReference type="InterPro" id="IPR036188">
    <property type="entry name" value="FAD/NAD-bd_sf"/>
</dbReference>
<protein>
    <submittedName>
        <fullName evidence="7">Sarcosine oxidase</fullName>
    </submittedName>
</protein>
<comment type="caution">
    <text evidence="7">The sequence shown here is derived from an EMBL/GenBank/DDBJ whole genome shotgun (WGS) entry which is preliminary data.</text>
</comment>
<evidence type="ECO:0000256" key="2">
    <source>
        <dbReference type="ARBA" id="ARBA00010989"/>
    </source>
</evidence>
<evidence type="ECO:0000313" key="7">
    <source>
        <dbReference type="EMBL" id="KAK8071384.1"/>
    </source>
</evidence>
<organism evidence="7 8">
    <name type="scientific">Apiospora hydei</name>
    <dbReference type="NCBI Taxonomy" id="1337664"/>
    <lineage>
        <taxon>Eukaryota</taxon>
        <taxon>Fungi</taxon>
        <taxon>Dikarya</taxon>
        <taxon>Ascomycota</taxon>
        <taxon>Pezizomycotina</taxon>
        <taxon>Sordariomycetes</taxon>
        <taxon>Xylariomycetidae</taxon>
        <taxon>Amphisphaeriales</taxon>
        <taxon>Apiosporaceae</taxon>
        <taxon>Apiospora</taxon>
    </lineage>
</organism>
<comment type="cofactor">
    <cofactor evidence="1">
        <name>FAD</name>
        <dbReference type="ChEBI" id="CHEBI:57692"/>
    </cofactor>
</comment>
<accession>A0ABR1VJG6</accession>
<gene>
    <name evidence="7" type="ORF">PG997_011587</name>
</gene>
<evidence type="ECO:0000256" key="5">
    <source>
        <dbReference type="ARBA" id="ARBA00023002"/>
    </source>
</evidence>
<feature type="domain" description="FAD dependent oxidoreductase" evidence="6">
    <location>
        <begin position="8"/>
        <end position="359"/>
    </location>
</feature>